<keyword evidence="5" id="KW-1185">Reference proteome</keyword>
<sequence length="101" mass="10690">MVGSAGESTEAWARTRASAQAVFGDARRCVERYLDSARHVEIQVLADTNGGVVHLGAWDCSLQRRHQKLVEESQAPRLSPDVVAEMGEAAVAGARAAGCGI</sequence>
<dbReference type="RefSeq" id="WP_306998676.1">
    <property type="nucleotide sequence ID" value="NZ_JAUSUT010000001.1"/>
</dbReference>
<name>A0ABU0F5Z3_9PSEU</name>
<evidence type="ECO:0000256" key="2">
    <source>
        <dbReference type="ARBA" id="ARBA00023267"/>
    </source>
</evidence>
<gene>
    <name evidence="4" type="ORF">FB470_007004</name>
</gene>
<reference evidence="4 5" key="1">
    <citation type="submission" date="2023-07" db="EMBL/GenBank/DDBJ databases">
        <title>Sequencing the genomes of 1000 actinobacteria strains.</title>
        <authorList>
            <person name="Klenk H.-P."/>
        </authorList>
    </citation>
    <scope>NUCLEOTIDE SEQUENCE [LARGE SCALE GENOMIC DNA]</scope>
    <source>
        <strain evidence="4 5">DSM 45805</strain>
    </source>
</reference>
<dbReference type="SUPFAM" id="SSF56059">
    <property type="entry name" value="Glutathione synthetase ATP-binding domain-like"/>
    <property type="match status" value="1"/>
</dbReference>
<evidence type="ECO:0000313" key="4">
    <source>
        <dbReference type="EMBL" id="MDQ0383010.1"/>
    </source>
</evidence>
<dbReference type="EC" id="6.3.4.14" evidence="1"/>
<evidence type="ECO:0000259" key="3">
    <source>
        <dbReference type="Pfam" id="PF02786"/>
    </source>
</evidence>
<dbReference type="InterPro" id="IPR050856">
    <property type="entry name" value="Biotin_carboxylase_complex"/>
</dbReference>
<organism evidence="4 5">
    <name type="scientific">Amycolatopsis thermophila</name>
    <dbReference type="NCBI Taxonomy" id="206084"/>
    <lineage>
        <taxon>Bacteria</taxon>
        <taxon>Bacillati</taxon>
        <taxon>Actinomycetota</taxon>
        <taxon>Actinomycetes</taxon>
        <taxon>Pseudonocardiales</taxon>
        <taxon>Pseudonocardiaceae</taxon>
        <taxon>Amycolatopsis</taxon>
    </lineage>
</organism>
<dbReference type="Proteomes" id="UP001229651">
    <property type="component" value="Unassembled WGS sequence"/>
</dbReference>
<dbReference type="Gene3D" id="3.30.470.20">
    <property type="entry name" value="ATP-grasp fold, B domain"/>
    <property type="match status" value="1"/>
</dbReference>
<dbReference type="InterPro" id="IPR005479">
    <property type="entry name" value="CPAse_ATP-bd"/>
</dbReference>
<protein>
    <recommendedName>
        <fullName evidence="1">biotin carboxylase</fullName>
        <ecNumber evidence="1">6.3.4.14</ecNumber>
    </recommendedName>
</protein>
<dbReference type="Pfam" id="PF02786">
    <property type="entry name" value="CPSase_L_D2"/>
    <property type="match status" value="1"/>
</dbReference>
<keyword evidence="2" id="KW-0092">Biotin</keyword>
<evidence type="ECO:0000256" key="1">
    <source>
        <dbReference type="ARBA" id="ARBA00013263"/>
    </source>
</evidence>
<dbReference type="EMBL" id="JAUSUT010000001">
    <property type="protein sequence ID" value="MDQ0383010.1"/>
    <property type="molecule type" value="Genomic_DNA"/>
</dbReference>
<dbReference type="PANTHER" id="PTHR18866:SF33">
    <property type="entry name" value="METHYLCROTONOYL-COA CARBOXYLASE SUBUNIT ALPHA, MITOCHONDRIAL-RELATED"/>
    <property type="match status" value="1"/>
</dbReference>
<evidence type="ECO:0000313" key="5">
    <source>
        <dbReference type="Proteomes" id="UP001229651"/>
    </source>
</evidence>
<comment type="caution">
    <text evidence="4">The sequence shown here is derived from an EMBL/GenBank/DDBJ whole genome shotgun (WGS) entry which is preliminary data.</text>
</comment>
<feature type="domain" description="Carbamoyl phosphate synthase ATP-binding" evidence="3">
    <location>
        <begin position="6"/>
        <end position="98"/>
    </location>
</feature>
<accession>A0ABU0F5Z3</accession>
<proteinExistence type="predicted"/>
<dbReference type="PANTHER" id="PTHR18866">
    <property type="entry name" value="CARBOXYLASE:PYRUVATE/ACETYL-COA/PROPIONYL-COA CARBOXYLASE"/>
    <property type="match status" value="1"/>
</dbReference>